<sequence>MCPGPRVEWVRSALADARARGVSCARRWSVWAPRRGERGRTLRRAYRCARGAAVRVRRASYVFARPGRGAEAIGPSHRGGGGRARAISLAQGPRLFSSYSRPAPTEAYRTLHARGGDARALSLCVSSAAACVRRLTAAGRTSTEVSALGTCTIIHIGAGAAVGVSAGDVCPGHASVRRCATGVSGIRWGLVSRMHRGLGRGPVHLYAACRMDGELVESTLSLEMYEDVCDGVGMQSSTPGAVRHEHLGRARGEDAFGRLGACRRAALLWMISTVGGWRTYAGDTSCPFPRSVRSIRAAALFLSGHGVLPFLYPPRSPLPLKLLPAPRSPLPLLPALFPFFRLLCSLYFLPIKLFTNPFLHNVGAHSNTIPNQLVLQAKHEYKAEAVHRIQSSSELDMRASGSELCIALEEAITAVGHLERVR</sequence>
<proteinExistence type="predicted"/>
<dbReference type="Proteomes" id="UP001215598">
    <property type="component" value="Unassembled WGS sequence"/>
</dbReference>
<comment type="caution">
    <text evidence="1">The sequence shown here is derived from an EMBL/GenBank/DDBJ whole genome shotgun (WGS) entry which is preliminary data.</text>
</comment>
<organism evidence="1 2">
    <name type="scientific">Mycena metata</name>
    <dbReference type="NCBI Taxonomy" id="1033252"/>
    <lineage>
        <taxon>Eukaryota</taxon>
        <taxon>Fungi</taxon>
        <taxon>Dikarya</taxon>
        <taxon>Basidiomycota</taxon>
        <taxon>Agaricomycotina</taxon>
        <taxon>Agaricomycetes</taxon>
        <taxon>Agaricomycetidae</taxon>
        <taxon>Agaricales</taxon>
        <taxon>Marasmiineae</taxon>
        <taxon>Mycenaceae</taxon>
        <taxon>Mycena</taxon>
    </lineage>
</organism>
<keyword evidence="2" id="KW-1185">Reference proteome</keyword>
<gene>
    <name evidence="1" type="ORF">B0H16DRAFT_1837501</name>
</gene>
<reference evidence="1" key="1">
    <citation type="submission" date="2023-03" db="EMBL/GenBank/DDBJ databases">
        <title>Massive genome expansion in bonnet fungi (Mycena s.s.) driven by repeated elements and novel gene families across ecological guilds.</title>
        <authorList>
            <consortium name="Lawrence Berkeley National Laboratory"/>
            <person name="Harder C.B."/>
            <person name="Miyauchi S."/>
            <person name="Viragh M."/>
            <person name="Kuo A."/>
            <person name="Thoen E."/>
            <person name="Andreopoulos B."/>
            <person name="Lu D."/>
            <person name="Skrede I."/>
            <person name="Drula E."/>
            <person name="Henrissat B."/>
            <person name="Morin E."/>
            <person name="Kohler A."/>
            <person name="Barry K."/>
            <person name="LaButti K."/>
            <person name="Morin E."/>
            <person name="Salamov A."/>
            <person name="Lipzen A."/>
            <person name="Mereny Z."/>
            <person name="Hegedus B."/>
            <person name="Baldrian P."/>
            <person name="Stursova M."/>
            <person name="Weitz H."/>
            <person name="Taylor A."/>
            <person name="Grigoriev I.V."/>
            <person name="Nagy L.G."/>
            <person name="Martin F."/>
            <person name="Kauserud H."/>
        </authorList>
    </citation>
    <scope>NUCLEOTIDE SEQUENCE</scope>
    <source>
        <strain evidence="1">CBHHK182m</strain>
    </source>
</reference>
<evidence type="ECO:0000313" key="1">
    <source>
        <dbReference type="EMBL" id="KAJ7752374.1"/>
    </source>
</evidence>
<name>A0AAD7IX97_9AGAR</name>
<evidence type="ECO:0000313" key="2">
    <source>
        <dbReference type="Proteomes" id="UP001215598"/>
    </source>
</evidence>
<accession>A0AAD7IX97</accession>
<protein>
    <submittedName>
        <fullName evidence="1">Uncharacterized protein</fullName>
    </submittedName>
</protein>
<dbReference type="EMBL" id="JARKIB010000059">
    <property type="protein sequence ID" value="KAJ7752374.1"/>
    <property type="molecule type" value="Genomic_DNA"/>
</dbReference>
<dbReference type="AlphaFoldDB" id="A0AAD7IX97"/>